<sequence length="273" mass="28837">MAFVVNQTRGPAHPLPRPIIGPDGTELPIEPTPVPLPEAAPHPDVNAARLVIPHGTEKGVDNCPDATVLKPAHRYTAEEDAPVVLGEGCRPVTPHAVACLEQEESQRHLVGLIPKDSLAAAAARHTEHDEAKKPPHAEVKPSGMIIPHGTEKGADNCPGATVLKPNHRYDAEDAPVVLADDCHPITPHEAACMEKEATAGNTSGVIPRDSIAAAAESAAMANVKARVVPHEDPRCPKQRGAHKAHTLQPAAGQHQIKGGPYDAAQHQSDRVEE</sequence>
<reference evidence="2 3" key="1">
    <citation type="journal article" date="2024" name="Nat. Commun.">
        <title>Phylogenomics reveals the evolutionary origins of lichenization in chlorophyte algae.</title>
        <authorList>
            <person name="Puginier C."/>
            <person name="Libourel C."/>
            <person name="Otte J."/>
            <person name="Skaloud P."/>
            <person name="Haon M."/>
            <person name="Grisel S."/>
            <person name="Petersen M."/>
            <person name="Berrin J.G."/>
            <person name="Delaux P.M."/>
            <person name="Dal Grande F."/>
            <person name="Keller J."/>
        </authorList>
    </citation>
    <scope>NUCLEOTIDE SEQUENCE [LARGE SCALE GENOMIC DNA]</scope>
    <source>
        <strain evidence="2 3">SAG 2043</strain>
    </source>
</reference>
<gene>
    <name evidence="2" type="ORF">WJX72_007946</name>
</gene>
<evidence type="ECO:0000256" key="1">
    <source>
        <dbReference type="SAM" id="MobiDB-lite"/>
    </source>
</evidence>
<dbReference type="EMBL" id="JALJOR010000001">
    <property type="protein sequence ID" value="KAK9829794.1"/>
    <property type="molecule type" value="Genomic_DNA"/>
</dbReference>
<feature type="compositionally biased region" description="Basic and acidic residues" evidence="1">
    <location>
        <begin position="124"/>
        <end position="139"/>
    </location>
</feature>
<protein>
    <submittedName>
        <fullName evidence="2">Uncharacterized protein</fullName>
    </submittedName>
</protein>
<comment type="caution">
    <text evidence="2">The sequence shown here is derived from an EMBL/GenBank/DDBJ whole genome shotgun (WGS) entry which is preliminary data.</text>
</comment>
<evidence type="ECO:0000313" key="2">
    <source>
        <dbReference type="EMBL" id="KAK9829794.1"/>
    </source>
</evidence>
<organism evidence="2 3">
    <name type="scientific">[Myrmecia] bisecta</name>
    <dbReference type="NCBI Taxonomy" id="41462"/>
    <lineage>
        <taxon>Eukaryota</taxon>
        <taxon>Viridiplantae</taxon>
        <taxon>Chlorophyta</taxon>
        <taxon>core chlorophytes</taxon>
        <taxon>Trebouxiophyceae</taxon>
        <taxon>Trebouxiales</taxon>
        <taxon>Trebouxiaceae</taxon>
        <taxon>Myrmecia</taxon>
    </lineage>
</organism>
<keyword evidence="3" id="KW-1185">Reference proteome</keyword>
<feature type="region of interest" description="Disordered" evidence="1">
    <location>
        <begin position="123"/>
        <end position="142"/>
    </location>
</feature>
<name>A0AAW1R833_9CHLO</name>
<feature type="region of interest" description="Disordered" evidence="1">
    <location>
        <begin position="231"/>
        <end position="273"/>
    </location>
</feature>
<accession>A0AAW1R833</accession>
<feature type="region of interest" description="Disordered" evidence="1">
    <location>
        <begin position="1"/>
        <end position="21"/>
    </location>
</feature>
<feature type="compositionally biased region" description="Basic residues" evidence="1">
    <location>
        <begin position="236"/>
        <end position="245"/>
    </location>
</feature>
<evidence type="ECO:0000313" key="3">
    <source>
        <dbReference type="Proteomes" id="UP001489004"/>
    </source>
</evidence>
<dbReference type="Proteomes" id="UP001489004">
    <property type="component" value="Unassembled WGS sequence"/>
</dbReference>
<proteinExistence type="predicted"/>
<dbReference type="AlphaFoldDB" id="A0AAW1R833"/>